<keyword evidence="3" id="KW-0902">Two-component regulatory system</keyword>
<dbReference type="Proteomes" id="UP000306888">
    <property type="component" value="Unassembled WGS sequence"/>
</dbReference>
<evidence type="ECO:0000256" key="4">
    <source>
        <dbReference type="ARBA" id="ARBA00023015"/>
    </source>
</evidence>
<dbReference type="SMART" id="SM00448">
    <property type="entry name" value="REC"/>
    <property type="match status" value="1"/>
</dbReference>
<keyword evidence="2 8" id="KW-0597">Phosphoprotein</keyword>
<keyword evidence="4" id="KW-0805">Transcription regulation</keyword>
<feature type="domain" description="OmpR/PhoB-type" evidence="11">
    <location>
        <begin position="125"/>
        <end position="223"/>
    </location>
</feature>
<dbReference type="InterPro" id="IPR016032">
    <property type="entry name" value="Sig_transdc_resp-reg_C-effctor"/>
</dbReference>
<evidence type="ECO:0000313" key="13">
    <source>
        <dbReference type="Proteomes" id="UP000306888"/>
    </source>
</evidence>
<sequence>MKLLLVEDEKELSEALVEILSKNKYVVDAVYDGEDGLNYALTDIYDVIVLDIMIPKLNGLSVLKELRKKEITTPIIMLTAKSQIEDRVQGLDLGADDYLTKPFAAEELLARLRSITRRKGNVINDNYLSYGDVRLDLNTYDLEVKGESIRLTLKEFEIIKYFMERPKVVVSKDDLITKLWGFDAEIEYNNIEVYISFIRKKLQHLNSRVNIVTIRGVGYRMEE</sequence>
<evidence type="ECO:0000256" key="6">
    <source>
        <dbReference type="ARBA" id="ARBA00023163"/>
    </source>
</evidence>
<evidence type="ECO:0000259" key="10">
    <source>
        <dbReference type="PROSITE" id="PS50110"/>
    </source>
</evidence>
<dbReference type="SUPFAM" id="SSF46894">
    <property type="entry name" value="C-terminal effector domain of the bipartite response regulators"/>
    <property type="match status" value="1"/>
</dbReference>
<dbReference type="CDD" id="cd17625">
    <property type="entry name" value="REC_OmpR_DrrD-like"/>
    <property type="match status" value="1"/>
</dbReference>
<evidence type="ECO:0000256" key="3">
    <source>
        <dbReference type="ARBA" id="ARBA00023012"/>
    </source>
</evidence>
<reference evidence="12 13" key="1">
    <citation type="submission" date="2019-04" db="EMBL/GenBank/DDBJ databases">
        <title>Microbes associate with the intestines of laboratory mice.</title>
        <authorList>
            <person name="Navarre W."/>
            <person name="Wong E."/>
            <person name="Huang K."/>
            <person name="Tropini C."/>
            <person name="Ng K."/>
            <person name="Yu B."/>
        </authorList>
    </citation>
    <scope>NUCLEOTIDE SEQUENCE [LARGE SCALE GENOMIC DNA]</scope>
    <source>
        <strain evidence="12 13">NM50_B9-20</strain>
    </source>
</reference>
<dbReference type="Pfam" id="PF00072">
    <property type="entry name" value="Response_reg"/>
    <property type="match status" value="1"/>
</dbReference>
<dbReference type="AlphaFoldDB" id="A0A4S2DMT2"/>
<dbReference type="GO" id="GO:0000156">
    <property type="term" value="F:phosphorelay response regulator activity"/>
    <property type="evidence" value="ECO:0007669"/>
    <property type="project" value="TreeGrafter"/>
</dbReference>
<comment type="caution">
    <text evidence="12">The sequence shown here is derived from an EMBL/GenBank/DDBJ whole genome shotgun (WGS) entry which is preliminary data.</text>
</comment>
<dbReference type="PANTHER" id="PTHR48111">
    <property type="entry name" value="REGULATOR OF RPOS"/>
    <property type="match status" value="1"/>
</dbReference>
<feature type="domain" description="Response regulatory" evidence="10">
    <location>
        <begin position="2"/>
        <end position="116"/>
    </location>
</feature>
<dbReference type="Gene3D" id="1.10.10.10">
    <property type="entry name" value="Winged helix-like DNA-binding domain superfamily/Winged helix DNA-binding domain"/>
    <property type="match status" value="1"/>
</dbReference>
<dbReference type="CDD" id="cd00383">
    <property type="entry name" value="trans_reg_C"/>
    <property type="match status" value="1"/>
</dbReference>
<dbReference type="GO" id="GO:0000976">
    <property type="term" value="F:transcription cis-regulatory region binding"/>
    <property type="evidence" value="ECO:0007669"/>
    <property type="project" value="TreeGrafter"/>
</dbReference>
<feature type="modified residue" description="4-aspartylphosphate" evidence="8">
    <location>
        <position position="51"/>
    </location>
</feature>
<dbReference type="Pfam" id="PF00486">
    <property type="entry name" value="Trans_reg_C"/>
    <property type="match status" value="1"/>
</dbReference>
<keyword evidence="13" id="KW-1185">Reference proteome</keyword>
<accession>A0A4S2DMT2</accession>
<evidence type="ECO:0000256" key="2">
    <source>
        <dbReference type="ARBA" id="ARBA00022553"/>
    </source>
</evidence>
<keyword evidence="5 9" id="KW-0238">DNA-binding</keyword>
<gene>
    <name evidence="12" type="ORF">E5347_02055</name>
</gene>
<dbReference type="SUPFAM" id="SSF52172">
    <property type="entry name" value="CheY-like"/>
    <property type="match status" value="1"/>
</dbReference>
<dbReference type="GO" id="GO:0005829">
    <property type="term" value="C:cytosol"/>
    <property type="evidence" value="ECO:0007669"/>
    <property type="project" value="TreeGrafter"/>
</dbReference>
<dbReference type="GO" id="GO:0032993">
    <property type="term" value="C:protein-DNA complex"/>
    <property type="evidence" value="ECO:0007669"/>
    <property type="project" value="TreeGrafter"/>
</dbReference>
<dbReference type="FunFam" id="3.40.50.2300:FF:000001">
    <property type="entry name" value="DNA-binding response regulator PhoB"/>
    <property type="match status" value="1"/>
</dbReference>
<evidence type="ECO:0000259" key="11">
    <source>
        <dbReference type="PROSITE" id="PS51755"/>
    </source>
</evidence>
<dbReference type="RefSeq" id="WP_136004100.1">
    <property type="nucleotide sequence ID" value="NZ_SRYR01000001.1"/>
</dbReference>
<keyword evidence="6" id="KW-0804">Transcription</keyword>
<dbReference type="PROSITE" id="PS51755">
    <property type="entry name" value="OMPR_PHOB"/>
    <property type="match status" value="1"/>
</dbReference>
<name>A0A4S2DMT2_9CLOT</name>
<comment type="function">
    <text evidence="7">May play the central regulatory role in sporulation. It may be an element of the effector pathway responsible for the activation of sporulation genes in response to nutritional stress. Spo0A may act in concert with spo0H (a sigma factor) to control the expression of some genes that are critical to the sporulation process.</text>
</comment>
<dbReference type="PANTHER" id="PTHR48111:SF22">
    <property type="entry name" value="REGULATOR OF RPOS"/>
    <property type="match status" value="1"/>
</dbReference>
<dbReference type="SMART" id="SM00862">
    <property type="entry name" value="Trans_reg_C"/>
    <property type="match status" value="1"/>
</dbReference>
<evidence type="ECO:0000256" key="8">
    <source>
        <dbReference type="PROSITE-ProRule" id="PRU00169"/>
    </source>
</evidence>
<dbReference type="InterPro" id="IPR036388">
    <property type="entry name" value="WH-like_DNA-bd_sf"/>
</dbReference>
<dbReference type="Gene3D" id="3.40.50.2300">
    <property type="match status" value="1"/>
</dbReference>
<dbReference type="InterPro" id="IPR001789">
    <property type="entry name" value="Sig_transdc_resp-reg_receiver"/>
</dbReference>
<dbReference type="OrthoDB" id="9790442at2"/>
<feature type="DNA-binding region" description="OmpR/PhoB-type" evidence="9">
    <location>
        <begin position="125"/>
        <end position="223"/>
    </location>
</feature>
<evidence type="ECO:0000256" key="7">
    <source>
        <dbReference type="ARBA" id="ARBA00024867"/>
    </source>
</evidence>
<dbReference type="EMBL" id="SRYR01000001">
    <property type="protein sequence ID" value="TGY43619.1"/>
    <property type="molecule type" value="Genomic_DNA"/>
</dbReference>
<dbReference type="GO" id="GO:0006355">
    <property type="term" value="P:regulation of DNA-templated transcription"/>
    <property type="evidence" value="ECO:0007669"/>
    <property type="project" value="InterPro"/>
</dbReference>
<organism evidence="12 13">
    <name type="scientific">Clostridium sartagoforme</name>
    <dbReference type="NCBI Taxonomy" id="84031"/>
    <lineage>
        <taxon>Bacteria</taxon>
        <taxon>Bacillati</taxon>
        <taxon>Bacillota</taxon>
        <taxon>Clostridia</taxon>
        <taxon>Eubacteriales</taxon>
        <taxon>Clostridiaceae</taxon>
        <taxon>Clostridium</taxon>
    </lineage>
</organism>
<dbReference type="InterPro" id="IPR011006">
    <property type="entry name" value="CheY-like_superfamily"/>
</dbReference>
<dbReference type="Gene3D" id="6.10.250.690">
    <property type="match status" value="1"/>
</dbReference>
<dbReference type="PROSITE" id="PS50110">
    <property type="entry name" value="RESPONSE_REGULATORY"/>
    <property type="match status" value="1"/>
</dbReference>
<evidence type="ECO:0000256" key="5">
    <source>
        <dbReference type="ARBA" id="ARBA00023125"/>
    </source>
</evidence>
<protein>
    <recommendedName>
        <fullName evidence="1">Stage 0 sporulation protein A homolog</fullName>
    </recommendedName>
</protein>
<evidence type="ECO:0000256" key="9">
    <source>
        <dbReference type="PROSITE-ProRule" id="PRU01091"/>
    </source>
</evidence>
<dbReference type="InterPro" id="IPR001867">
    <property type="entry name" value="OmpR/PhoB-type_DNA-bd"/>
</dbReference>
<proteinExistence type="predicted"/>
<dbReference type="InterPro" id="IPR039420">
    <property type="entry name" value="WalR-like"/>
</dbReference>
<evidence type="ECO:0000256" key="1">
    <source>
        <dbReference type="ARBA" id="ARBA00018672"/>
    </source>
</evidence>
<evidence type="ECO:0000313" key="12">
    <source>
        <dbReference type="EMBL" id="TGY43619.1"/>
    </source>
</evidence>